<dbReference type="InterPro" id="IPR007021">
    <property type="entry name" value="DUF659"/>
</dbReference>
<dbReference type="PANTHER" id="PTHR44329">
    <property type="entry name" value="SERINE/THREONINE-PROTEIN KINASE TNNI3K-RELATED"/>
    <property type="match status" value="1"/>
</dbReference>
<dbReference type="InterPro" id="IPR011009">
    <property type="entry name" value="Kinase-like_dom_sf"/>
</dbReference>
<dbReference type="SUPFAM" id="SSF56112">
    <property type="entry name" value="Protein kinase-like (PK-like)"/>
    <property type="match status" value="1"/>
</dbReference>
<dbReference type="STRING" id="1348612.A0A397J5W3"/>
<dbReference type="Pfam" id="PF07714">
    <property type="entry name" value="PK_Tyr_Ser-Thr"/>
    <property type="match status" value="1"/>
</dbReference>
<accession>A0A397J5W3</accession>
<dbReference type="InterPro" id="IPR001245">
    <property type="entry name" value="Ser-Thr/Tyr_kinase_cat_dom"/>
</dbReference>
<protein>
    <recommendedName>
        <fullName evidence="2">Protein kinase domain-containing protein</fullName>
    </recommendedName>
</protein>
<dbReference type="InterPro" id="IPR012337">
    <property type="entry name" value="RNaseH-like_sf"/>
</dbReference>
<reference evidence="3 4" key="1">
    <citation type="submission" date="2018-08" db="EMBL/GenBank/DDBJ databases">
        <title>Genome and evolution of the arbuscular mycorrhizal fungus Diversispora epigaea (formerly Glomus versiforme) and its bacterial endosymbionts.</title>
        <authorList>
            <person name="Sun X."/>
            <person name="Fei Z."/>
            <person name="Harrison M."/>
        </authorList>
    </citation>
    <scope>NUCLEOTIDE SEQUENCE [LARGE SCALE GENOMIC DNA]</scope>
    <source>
        <strain evidence="3 4">IT104</strain>
    </source>
</reference>
<dbReference type="GO" id="GO:0004674">
    <property type="term" value="F:protein serine/threonine kinase activity"/>
    <property type="evidence" value="ECO:0007669"/>
    <property type="project" value="TreeGrafter"/>
</dbReference>
<evidence type="ECO:0000256" key="1">
    <source>
        <dbReference type="SAM" id="MobiDB-lite"/>
    </source>
</evidence>
<comment type="caution">
    <text evidence="3">The sequence shown here is derived from an EMBL/GenBank/DDBJ whole genome shotgun (WGS) entry which is preliminary data.</text>
</comment>
<evidence type="ECO:0000259" key="2">
    <source>
        <dbReference type="PROSITE" id="PS50011"/>
    </source>
</evidence>
<dbReference type="AlphaFoldDB" id="A0A397J5W3"/>
<feature type="compositionally biased region" description="Polar residues" evidence="1">
    <location>
        <begin position="1024"/>
        <end position="1037"/>
    </location>
</feature>
<dbReference type="OrthoDB" id="10261027at2759"/>
<evidence type="ECO:0000313" key="4">
    <source>
        <dbReference type="Proteomes" id="UP000266861"/>
    </source>
</evidence>
<dbReference type="EMBL" id="PQFF01000127">
    <property type="protein sequence ID" value="RHZ80443.1"/>
    <property type="molecule type" value="Genomic_DNA"/>
</dbReference>
<feature type="domain" description="Protein kinase" evidence="2">
    <location>
        <begin position="659"/>
        <end position="928"/>
    </location>
</feature>
<organism evidence="3 4">
    <name type="scientific">Diversispora epigaea</name>
    <dbReference type="NCBI Taxonomy" id="1348612"/>
    <lineage>
        <taxon>Eukaryota</taxon>
        <taxon>Fungi</taxon>
        <taxon>Fungi incertae sedis</taxon>
        <taxon>Mucoromycota</taxon>
        <taxon>Glomeromycotina</taxon>
        <taxon>Glomeromycetes</taxon>
        <taxon>Diversisporales</taxon>
        <taxon>Diversisporaceae</taxon>
        <taxon>Diversispora</taxon>
    </lineage>
</organism>
<dbReference type="InterPro" id="IPR000719">
    <property type="entry name" value="Prot_kinase_dom"/>
</dbReference>
<evidence type="ECO:0000313" key="3">
    <source>
        <dbReference type="EMBL" id="RHZ80443.1"/>
    </source>
</evidence>
<name>A0A397J5W3_9GLOM</name>
<sequence length="1044" mass="120812">MKFCKQKWSRGKTSEMIAHLALQCPKSPPPEVLTDDKQRRCSRALTKFFVTCGVPLWIVENPFFIDYSKELCPGFRVPKRTILSTTMINVETATVIAEMKKKLSNETNLTLDIQRRCSRALTKFFVTCGVPLWIVENPFFIDYSKELCPGFRVPKRTILSTTMINVETATVIAEMKKKLSNETNLTLDINFSKNSHTGEFLKNEIIKVIEEVGAEKFCSIVSDHASNVVLAKNLVSTKYLHIFPIRCIAHHINLLSSDIIKLNWASNIITCCKKIVTFFKQSHAGGAILQQDIVENMIKGGGLKKYVITRWTTAYDCTDSIIRCKNALKQQIFFRNVKDLRTILLPIKKAIINLEHKSTTLADCFINLVIMATAIKELSQTNTGLQINTFRIIYEKALSIWKLLGGREKSANELIVQISNYSLKSKPCDFEFVTGIHTVKNCWLLLGCLNCSLLQNMLQMHAYYVSNISNEIKHAYKELNDEGFEDAVTKTTFPFDDEIFDENDDELENNQFENNEVLEIEVTVEIPLSTEYTDSENNQFENDDELENNQFENNEVLEIEVTVEIPLSTEYTDSDTNIYKKITEQEKYRKDFVENDSTLTKYEKKFLFKELQRTYDTIRIGNKSVEKQQCNNCQNWHQAIQYCEFSPGVVIEWIEYDQFENIEHLAEGGCATVYTAILKDGCYYKWNSERQTLERFERQKIVLKRLNNSNNNNVHWFQEVKLSFTLDKTSLFLAACYGLTKDSTTQDYMLVLNYYQNDLRHFLEDNYHSLTLLQKYNIIYEIAYNLDQIHKQNIVHRDLHSGNILYNTLWRISDLGLSGPVDKPSNSIYGNLPYIAPEVICGKIYTTKSDIYSAGILMWEVITGETPLEDYDYEHDLELTLDIVKGCRPKIYEYIPHEYVTLMKQCWDANPDNRPVAYAIRGKMKSLIKSLYNEMDKQQENIRSKDLRSKIKNLFKLESKRDKNNQVRNIQLSKNAKSKINKIRNSKVYTFNIPIQPRNAADEEQQAFDSKQLEFEISEEMQQQYLKSSAADNSNKSPDIAAAS</sequence>
<dbReference type="Pfam" id="PF04937">
    <property type="entry name" value="DUF659"/>
    <property type="match status" value="1"/>
</dbReference>
<dbReference type="PROSITE" id="PS50011">
    <property type="entry name" value="PROTEIN_KINASE_DOM"/>
    <property type="match status" value="1"/>
</dbReference>
<dbReference type="Proteomes" id="UP000266861">
    <property type="component" value="Unassembled WGS sequence"/>
</dbReference>
<dbReference type="SUPFAM" id="SSF53098">
    <property type="entry name" value="Ribonuclease H-like"/>
    <property type="match status" value="1"/>
</dbReference>
<dbReference type="InterPro" id="IPR051681">
    <property type="entry name" value="Ser/Thr_Kinases-Pseudokinases"/>
</dbReference>
<dbReference type="Gene3D" id="1.10.510.10">
    <property type="entry name" value="Transferase(Phosphotransferase) domain 1"/>
    <property type="match status" value="1"/>
</dbReference>
<gene>
    <name evidence="3" type="ORF">Glove_136g100</name>
</gene>
<proteinExistence type="predicted"/>
<dbReference type="GO" id="GO:0005524">
    <property type="term" value="F:ATP binding"/>
    <property type="evidence" value="ECO:0007669"/>
    <property type="project" value="InterPro"/>
</dbReference>
<keyword evidence="4" id="KW-1185">Reference proteome</keyword>
<feature type="region of interest" description="Disordered" evidence="1">
    <location>
        <begin position="1024"/>
        <end position="1044"/>
    </location>
</feature>